<evidence type="ECO:0000313" key="2">
    <source>
        <dbReference type="EMBL" id="MXV16326.1"/>
    </source>
</evidence>
<protein>
    <recommendedName>
        <fullName evidence="1">Putative auto-transporter adhesin head GIN domain-containing protein</fullName>
    </recommendedName>
</protein>
<reference evidence="2 3" key="1">
    <citation type="submission" date="2019-11" db="EMBL/GenBank/DDBJ databases">
        <title>Pedobacter sp. HMF7056 Genome sequencing and assembly.</title>
        <authorList>
            <person name="Kang H."/>
            <person name="Kim H."/>
            <person name="Joh K."/>
        </authorList>
    </citation>
    <scope>NUCLEOTIDE SEQUENCE [LARGE SCALE GENOMIC DNA]</scope>
    <source>
        <strain evidence="2 3">HMF7056</strain>
    </source>
</reference>
<comment type="caution">
    <text evidence="2">The sequence shown here is derived from an EMBL/GenBank/DDBJ whole genome shotgun (WGS) entry which is preliminary data.</text>
</comment>
<evidence type="ECO:0000259" key="1">
    <source>
        <dbReference type="Pfam" id="PF10988"/>
    </source>
</evidence>
<dbReference type="Proteomes" id="UP000451233">
    <property type="component" value="Unassembled WGS sequence"/>
</dbReference>
<dbReference type="Gene3D" id="2.160.20.120">
    <property type="match status" value="1"/>
</dbReference>
<evidence type="ECO:0000313" key="3">
    <source>
        <dbReference type="Proteomes" id="UP000451233"/>
    </source>
</evidence>
<dbReference type="Pfam" id="PF10988">
    <property type="entry name" value="DUF2807"/>
    <property type="match status" value="1"/>
</dbReference>
<feature type="domain" description="Putative auto-transporter adhesin head GIN" evidence="1">
    <location>
        <begin position="38"/>
        <end position="201"/>
    </location>
</feature>
<accession>A0A7K1Y0X7</accession>
<dbReference type="PANTHER" id="PTHR39200:SF1">
    <property type="entry name" value="AUTO-TRANSPORTER ADHESIN HEAD GIN DOMAIN-CONTAINING PROTEIN-RELATED"/>
    <property type="match status" value="1"/>
</dbReference>
<name>A0A7K1Y0X7_9SPHI</name>
<dbReference type="PROSITE" id="PS51257">
    <property type="entry name" value="PROKAR_LIPOPROTEIN"/>
    <property type="match status" value="1"/>
</dbReference>
<dbReference type="EMBL" id="WVHS01000003">
    <property type="protein sequence ID" value="MXV16326.1"/>
    <property type="molecule type" value="Genomic_DNA"/>
</dbReference>
<sequence>MKTISPLLFLALLIASCSKDRLEADGNIVTEMRTPGTFTGVRSSGSTPVHITYGTLYKVELRGSGNLIPRFKSTITGSTLHLAYERVNVVHDDIEVYVTMPLLKNVDISGSGKIWVNGAFPAQQQLETRISGSGDIYVDDTFECDAVYADISGSGSANLQKINAKRSEAHISGSGSARLSVQNNLKVRISGSGKVYYSGSPVIDSEISGSGKVVKM</sequence>
<proteinExistence type="predicted"/>
<gene>
    <name evidence="2" type="ORF">GS398_13515</name>
</gene>
<dbReference type="AlphaFoldDB" id="A0A7K1Y0X7"/>
<dbReference type="RefSeq" id="WP_160907330.1">
    <property type="nucleotide sequence ID" value="NZ_WVHS01000003.1"/>
</dbReference>
<dbReference type="InterPro" id="IPR021255">
    <property type="entry name" value="DUF2807"/>
</dbReference>
<organism evidence="2 3">
    <name type="scientific">Hufsiella ginkgonis</name>
    <dbReference type="NCBI Taxonomy" id="2695274"/>
    <lineage>
        <taxon>Bacteria</taxon>
        <taxon>Pseudomonadati</taxon>
        <taxon>Bacteroidota</taxon>
        <taxon>Sphingobacteriia</taxon>
        <taxon>Sphingobacteriales</taxon>
        <taxon>Sphingobacteriaceae</taxon>
        <taxon>Hufsiella</taxon>
    </lineage>
</organism>
<dbReference type="PANTHER" id="PTHR39200">
    <property type="entry name" value="HYPOTHETICAL EXPORTED PROTEIN"/>
    <property type="match status" value="1"/>
</dbReference>
<keyword evidence="3" id="KW-1185">Reference proteome</keyword>